<protein>
    <submittedName>
        <fullName evidence="1">Uncharacterized protein</fullName>
    </submittedName>
</protein>
<dbReference type="EMBL" id="UINC01176126">
    <property type="protein sequence ID" value="SVD83105.1"/>
    <property type="molecule type" value="Genomic_DNA"/>
</dbReference>
<accession>A0A382YJS7</accession>
<sequence length="73" mass="8545">MTSTGSHSSLESEKMELEDQGWIVKFEQKCKHCGTINSFCRYRSMIKCKKCKKDYHMDDPKLQLHGEADMGWL</sequence>
<organism evidence="1">
    <name type="scientific">marine metagenome</name>
    <dbReference type="NCBI Taxonomy" id="408172"/>
    <lineage>
        <taxon>unclassified sequences</taxon>
        <taxon>metagenomes</taxon>
        <taxon>ecological metagenomes</taxon>
    </lineage>
</organism>
<name>A0A382YJS7_9ZZZZ</name>
<gene>
    <name evidence="1" type="ORF">METZ01_LOCUS435959</name>
</gene>
<reference evidence="1" key="1">
    <citation type="submission" date="2018-05" db="EMBL/GenBank/DDBJ databases">
        <authorList>
            <person name="Lanie J.A."/>
            <person name="Ng W.-L."/>
            <person name="Kazmierczak K.M."/>
            <person name="Andrzejewski T.M."/>
            <person name="Davidsen T.M."/>
            <person name="Wayne K.J."/>
            <person name="Tettelin H."/>
            <person name="Glass J.I."/>
            <person name="Rusch D."/>
            <person name="Podicherti R."/>
            <person name="Tsui H.-C.T."/>
            <person name="Winkler M.E."/>
        </authorList>
    </citation>
    <scope>NUCLEOTIDE SEQUENCE</scope>
</reference>
<dbReference type="AlphaFoldDB" id="A0A382YJS7"/>
<evidence type="ECO:0000313" key="1">
    <source>
        <dbReference type="EMBL" id="SVD83105.1"/>
    </source>
</evidence>
<proteinExistence type="predicted"/>